<feature type="signal peptide" evidence="1">
    <location>
        <begin position="1"/>
        <end position="20"/>
    </location>
</feature>
<comment type="caution">
    <text evidence="2">The sequence shown here is derived from an EMBL/GenBank/DDBJ whole genome shotgun (WGS) entry which is preliminary data.</text>
</comment>
<name>A0A7J4XGP5_9BACE</name>
<protein>
    <submittedName>
        <fullName evidence="2">Carbohydrate-binding domain-containing protein</fullName>
    </submittedName>
</protein>
<proteinExistence type="predicted"/>
<gene>
    <name evidence="2" type="ORF">F3F73_15155</name>
</gene>
<reference evidence="2 3" key="1">
    <citation type="journal article" date="2019" name="Nat. Med.">
        <title>A library of human gut bacterial isolates paired with longitudinal multiomics data enables mechanistic microbiome research.</title>
        <authorList>
            <person name="Poyet M."/>
            <person name="Groussin M."/>
            <person name="Gibbons S.M."/>
            <person name="Avila-Pacheco J."/>
            <person name="Jiang X."/>
            <person name="Kearney S.M."/>
            <person name="Perrotta A.R."/>
            <person name="Berdy B."/>
            <person name="Zhao S."/>
            <person name="Lieberman T.D."/>
            <person name="Swanson P.K."/>
            <person name="Smith M."/>
            <person name="Roesemann S."/>
            <person name="Alexander J.E."/>
            <person name="Rich S.A."/>
            <person name="Livny J."/>
            <person name="Vlamakis H."/>
            <person name="Clish C."/>
            <person name="Bullock K."/>
            <person name="Deik A."/>
            <person name="Scott J."/>
            <person name="Pierce K.A."/>
            <person name="Xavier R.J."/>
            <person name="Alm E.J."/>
        </authorList>
    </citation>
    <scope>NUCLEOTIDE SEQUENCE [LARGE SCALE GENOMIC DNA]</scope>
    <source>
        <strain evidence="2 3">BIOML-A10</strain>
    </source>
</reference>
<organism evidence="2 3">
    <name type="scientific">Bacteroides salyersiae</name>
    <dbReference type="NCBI Taxonomy" id="291644"/>
    <lineage>
        <taxon>Bacteria</taxon>
        <taxon>Pseudomonadati</taxon>
        <taxon>Bacteroidota</taxon>
        <taxon>Bacteroidia</taxon>
        <taxon>Bacteroidales</taxon>
        <taxon>Bacteroidaceae</taxon>
        <taxon>Bacteroides</taxon>
    </lineage>
</organism>
<feature type="chain" id="PRO_5029551034" evidence="1">
    <location>
        <begin position="21"/>
        <end position="714"/>
    </location>
</feature>
<evidence type="ECO:0000313" key="3">
    <source>
        <dbReference type="Proteomes" id="UP000422221"/>
    </source>
</evidence>
<dbReference type="EMBL" id="VWMK01000015">
    <property type="protein sequence ID" value="KAA3762423.1"/>
    <property type="molecule type" value="Genomic_DNA"/>
</dbReference>
<dbReference type="SUPFAM" id="SSF51126">
    <property type="entry name" value="Pectin lyase-like"/>
    <property type="match status" value="1"/>
</dbReference>
<dbReference type="RefSeq" id="WP_021936670.1">
    <property type="nucleotide sequence ID" value="NZ_CP081899.1"/>
</dbReference>
<dbReference type="InterPro" id="IPR025584">
    <property type="entry name" value="Cthe_2159"/>
</dbReference>
<sequence>MKRIILLSGICALCIQSILAQEKMFVHRSDKITQGVLLSVLDSMTFVNEAVLLHLHDQDAPTYSMTEIDSLSFGDNSLQIKILYSDTGIEIVNPLAFEGVSISVDDGNVIITSTISEEVEYILTGTISNGMFKIYSDKKFILTLNGVNITNADGPAINIQSGKKVTVNLTEGTINTLTDGKKYADSGSEDMKGCFFSEGQLIFNGEGALYVQGNKKHGICSDDYLLVNSGNITITGAASDGIHANDYIRIDGGSVTVTSDSDGLDGDEGYIEINGGKVQITSTSDDVKGIKCDGTFTMNGGEIHMSVSGNQSKGIKTKNDLRINDGTIHIQTTGSVAVVDNDPSYCTGIKCDQTVYIAGGNIIITSTGTAGKGISTDGDLVISGGDVQITTSGNGGTYTNTNSILDSYSATCMKSNGNIHITNGTVTMKSTGSAGKGISADGEIVFGAVNAEGPVVDATTTGAKFLVSGHGENADYANPKAIKCIGDLTSHSGTFTIRCTQDGGEGMESKDVLTINGGIYDIETYDDAINAANQVVINGGYIYCYSSGNDGIDSNGTLTVTGGIVIASGTNSPEEGFDCDRNTFSITGGVLIGTGGSSSTPTSSACSQRSVLYSASSATSGNLINIQDANGTNVFTYKLPRSYQTMTLLFSSADLKANTNYTIYTGGSISGGEDFHGYYTGAVYTPGTKTTTFTTSSMVTTIGSSGGGGGRPGH</sequence>
<dbReference type="Proteomes" id="UP000422221">
    <property type="component" value="Unassembled WGS sequence"/>
</dbReference>
<accession>A0A7J4XGP5</accession>
<evidence type="ECO:0000313" key="2">
    <source>
        <dbReference type="EMBL" id="KAA3762423.1"/>
    </source>
</evidence>
<dbReference type="InterPro" id="IPR012332">
    <property type="entry name" value="Autotransporter_pectin_lyase_C"/>
</dbReference>
<dbReference type="Gene3D" id="2.160.20.20">
    <property type="match status" value="1"/>
</dbReference>
<keyword evidence="1" id="KW-0732">Signal</keyword>
<dbReference type="InterPro" id="IPR011050">
    <property type="entry name" value="Pectin_lyase_fold/virulence"/>
</dbReference>
<evidence type="ECO:0000256" key="1">
    <source>
        <dbReference type="SAM" id="SignalP"/>
    </source>
</evidence>
<dbReference type="AlphaFoldDB" id="A0A7J4XGP5"/>
<dbReference type="Pfam" id="PF14262">
    <property type="entry name" value="Cthe_2159"/>
    <property type="match status" value="2"/>
</dbReference>